<dbReference type="GO" id="GO:0006508">
    <property type="term" value="P:proteolysis"/>
    <property type="evidence" value="ECO:0007669"/>
    <property type="project" value="UniProtKB-KW"/>
</dbReference>
<evidence type="ECO:0000259" key="17">
    <source>
        <dbReference type="PROSITE" id="PS50235"/>
    </source>
</evidence>
<dbReference type="AlphaFoldDB" id="A0A9W7DF23"/>
<feature type="compositionally biased region" description="Low complexity" evidence="16">
    <location>
        <begin position="17"/>
        <end position="42"/>
    </location>
</feature>
<comment type="catalytic activity">
    <reaction evidence="1 15">
        <text>Thiol-dependent hydrolysis of ester, thioester, amide, peptide and isopeptide bonds formed by the C-terminal Gly of ubiquitin (a 76-residue protein attached to proteins as an intracellular targeting signal).</text>
        <dbReference type="EC" id="3.4.19.12"/>
    </reaction>
</comment>
<dbReference type="SMART" id="SM00290">
    <property type="entry name" value="ZnF_UBP"/>
    <property type="match status" value="1"/>
</dbReference>
<dbReference type="PROSITE" id="PS50271">
    <property type="entry name" value="ZF_UBP"/>
    <property type="match status" value="1"/>
</dbReference>
<dbReference type="InterPro" id="IPR038765">
    <property type="entry name" value="Papain-like_cys_pep_sf"/>
</dbReference>
<keyword evidence="10" id="KW-0805">Transcription regulation</keyword>
<keyword evidence="5 14" id="KW-0863">Zinc-finger</keyword>
<dbReference type="EMBL" id="BSXU01000694">
    <property type="protein sequence ID" value="GMG21532.1"/>
    <property type="molecule type" value="Genomic_DNA"/>
</dbReference>
<evidence type="ECO:0000256" key="14">
    <source>
        <dbReference type="PROSITE-ProRule" id="PRU00502"/>
    </source>
</evidence>
<dbReference type="Pfam" id="PF00443">
    <property type="entry name" value="UCH"/>
    <property type="match status" value="1"/>
</dbReference>
<sequence>MASRKTVPGKTLPGMGSSPLKSSSSRARSRSRSPSVLASPKSSHQRSNSHSHSTANNKNGTSMNKHLKSLSEDEISSYTTFPPCQHLTKVLSSSAIDMVLKSFSTAMKICLMTAPHIQQNTEDNDNNDQDDKDIVHYSTHYFTSDGKRVDEESLNRLRTRILRCKDCHTSNNIFMCLQCANIGCLHENHALAHAKSVGHIFGIDPATGRMVCFKCRDYVSDPRLEKIRISQIETSGLINHFPGMPIYQHEHDAETCRSLAQDCRTPSYKATTGLKGLINMGSTCFMSSIIQTIVHNPFIRDYFLSGHHLDCERGKDTCLSCCVGEIFQDFYTSTSTTGFGPKSLLTAAWRVKRSLAGYSEQDAHEFWQFLVHQIHKNDTKSNRYKFNKESTPALETNGNGTANGNGVNGMSGMLLKKQGTDYTCDCITHRVFSGQLQSTIICSQCSNKTVTVDPMMDLSLEIQEKRNAVNGKTPATNGVVPLATLQDCLSKFTKPEKLDVLYQCETCHKKTEVTKQLKIKKAPLTLAIQLKRFEHHLAVSTKIETHVDIPVMLDLGQYCCMLPEEQESGGRVFGDHVYQLFGVVCHIGSVNTGHYISMVKNRDGIWFKFDDATVTMVSQEEVLNSRAYLLFYIINDIS</sequence>
<dbReference type="Pfam" id="PF02148">
    <property type="entry name" value="zf-UBP"/>
    <property type="match status" value="1"/>
</dbReference>
<keyword evidence="11" id="KW-0804">Transcription</keyword>
<evidence type="ECO:0000313" key="20">
    <source>
        <dbReference type="Proteomes" id="UP001165063"/>
    </source>
</evidence>
<evidence type="ECO:0000256" key="5">
    <source>
        <dbReference type="ARBA" id="ARBA00022771"/>
    </source>
</evidence>
<keyword evidence="7 15" id="KW-0378">Hydrolase</keyword>
<evidence type="ECO:0000256" key="11">
    <source>
        <dbReference type="ARBA" id="ARBA00023163"/>
    </source>
</evidence>
<gene>
    <name evidence="19" type="ORF">Amon01_000206300</name>
</gene>
<name>A0A9W7DF23_AMBMO</name>
<comment type="similarity">
    <text evidence="13">Belongs to the peptidase C19 family. UBP8 subfamily.</text>
</comment>
<dbReference type="OrthoDB" id="289038at2759"/>
<dbReference type="Gene3D" id="3.30.40.10">
    <property type="entry name" value="Zinc/RING finger domain, C3HC4 (zinc finger)"/>
    <property type="match status" value="1"/>
</dbReference>
<organism evidence="19 20">
    <name type="scientific">Ambrosiozyma monospora</name>
    <name type="common">Yeast</name>
    <name type="synonym">Endomycopsis monosporus</name>
    <dbReference type="NCBI Taxonomy" id="43982"/>
    <lineage>
        <taxon>Eukaryota</taxon>
        <taxon>Fungi</taxon>
        <taxon>Dikarya</taxon>
        <taxon>Ascomycota</taxon>
        <taxon>Saccharomycotina</taxon>
        <taxon>Pichiomycetes</taxon>
        <taxon>Pichiales</taxon>
        <taxon>Pichiaceae</taxon>
        <taxon>Ambrosiozyma</taxon>
    </lineage>
</organism>
<protein>
    <recommendedName>
        <fullName evidence="15">Ubiquitin carboxyl-terminal hydrolase</fullName>
        <ecNumber evidence="15">3.4.19.12</ecNumber>
    </recommendedName>
</protein>
<dbReference type="InterPro" id="IPR001607">
    <property type="entry name" value="Znf_UBP"/>
</dbReference>
<dbReference type="InterPro" id="IPR018200">
    <property type="entry name" value="USP_CS"/>
</dbReference>
<keyword evidence="8 15" id="KW-0788">Thiol protease</keyword>
<keyword evidence="9" id="KW-0862">Zinc</keyword>
<evidence type="ECO:0000256" key="6">
    <source>
        <dbReference type="ARBA" id="ARBA00022786"/>
    </source>
</evidence>
<feature type="domain" description="UBP-type" evidence="18">
    <location>
        <begin position="112"/>
        <end position="240"/>
    </location>
</feature>
<evidence type="ECO:0000256" key="13">
    <source>
        <dbReference type="ARBA" id="ARBA00038490"/>
    </source>
</evidence>
<feature type="compositionally biased region" description="Polar residues" evidence="16">
    <location>
        <begin position="54"/>
        <end position="64"/>
    </location>
</feature>
<evidence type="ECO:0000256" key="16">
    <source>
        <dbReference type="SAM" id="MobiDB-lite"/>
    </source>
</evidence>
<dbReference type="InterPro" id="IPR050185">
    <property type="entry name" value="Ub_carboxyl-term_hydrolase"/>
</dbReference>
<dbReference type="PROSITE" id="PS00973">
    <property type="entry name" value="USP_2"/>
    <property type="match status" value="1"/>
</dbReference>
<keyword evidence="6 15" id="KW-0833">Ubl conjugation pathway</keyword>
<dbReference type="SUPFAM" id="SSF54001">
    <property type="entry name" value="Cysteine proteinases"/>
    <property type="match status" value="1"/>
</dbReference>
<evidence type="ECO:0000313" key="19">
    <source>
        <dbReference type="EMBL" id="GMG21532.1"/>
    </source>
</evidence>
<dbReference type="PROSITE" id="PS00972">
    <property type="entry name" value="USP_1"/>
    <property type="match status" value="1"/>
</dbReference>
<dbReference type="GO" id="GO:0005634">
    <property type="term" value="C:nucleus"/>
    <property type="evidence" value="ECO:0007669"/>
    <property type="project" value="UniProtKB-SubCell"/>
</dbReference>
<feature type="region of interest" description="Disordered" evidence="16">
    <location>
        <begin position="1"/>
        <end position="64"/>
    </location>
</feature>
<keyword evidence="20" id="KW-1185">Reference proteome</keyword>
<dbReference type="GO" id="GO:0016579">
    <property type="term" value="P:protein deubiquitination"/>
    <property type="evidence" value="ECO:0007669"/>
    <property type="project" value="InterPro"/>
</dbReference>
<evidence type="ECO:0000256" key="1">
    <source>
        <dbReference type="ARBA" id="ARBA00000707"/>
    </source>
</evidence>
<dbReference type="EC" id="3.4.19.12" evidence="15"/>
<dbReference type="Gene3D" id="3.90.70.10">
    <property type="entry name" value="Cysteine proteinases"/>
    <property type="match status" value="1"/>
</dbReference>
<keyword evidence="3 15" id="KW-0645">Protease</keyword>
<evidence type="ECO:0000256" key="3">
    <source>
        <dbReference type="ARBA" id="ARBA00022670"/>
    </source>
</evidence>
<dbReference type="PANTHER" id="PTHR21646:SF33">
    <property type="entry name" value="UBIQUITIN CARBOXYL-TERMINAL HYDROLASE 22"/>
    <property type="match status" value="1"/>
</dbReference>
<dbReference type="InterPro" id="IPR013083">
    <property type="entry name" value="Znf_RING/FYVE/PHD"/>
</dbReference>
<dbReference type="InterPro" id="IPR028889">
    <property type="entry name" value="USP"/>
</dbReference>
<evidence type="ECO:0000256" key="15">
    <source>
        <dbReference type="RuleBase" id="RU366025"/>
    </source>
</evidence>
<accession>A0A9W7DF23</accession>
<comment type="subcellular location">
    <subcellularLocation>
        <location evidence="2">Nucleus</location>
    </subcellularLocation>
</comment>
<keyword evidence="12" id="KW-0539">Nucleus</keyword>
<evidence type="ECO:0000256" key="7">
    <source>
        <dbReference type="ARBA" id="ARBA00022801"/>
    </source>
</evidence>
<comment type="caution">
    <text evidence="19">The sequence shown here is derived from an EMBL/GenBank/DDBJ whole genome shotgun (WGS) entry which is preliminary data.</text>
</comment>
<dbReference type="GO" id="GO:0004843">
    <property type="term" value="F:cysteine-type deubiquitinase activity"/>
    <property type="evidence" value="ECO:0007669"/>
    <property type="project" value="UniProtKB-UniRule"/>
</dbReference>
<feature type="domain" description="USP" evidence="17">
    <location>
        <begin position="275"/>
        <end position="635"/>
    </location>
</feature>
<keyword evidence="4" id="KW-0479">Metal-binding</keyword>
<dbReference type="Proteomes" id="UP001165063">
    <property type="component" value="Unassembled WGS sequence"/>
</dbReference>
<evidence type="ECO:0000256" key="4">
    <source>
        <dbReference type="ARBA" id="ARBA00022723"/>
    </source>
</evidence>
<dbReference type="GO" id="GO:0008270">
    <property type="term" value="F:zinc ion binding"/>
    <property type="evidence" value="ECO:0007669"/>
    <property type="project" value="UniProtKB-KW"/>
</dbReference>
<evidence type="ECO:0000259" key="18">
    <source>
        <dbReference type="PROSITE" id="PS50271"/>
    </source>
</evidence>
<evidence type="ECO:0000256" key="12">
    <source>
        <dbReference type="ARBA" id="ARBA00023242"/>
    </source>
</evidence>
<proteinExistence type="inferred from homology"/>
<evidence type="ECO:0000256" key="10">
    <source>
        <dbReference type="ARBA" id="ARBA00023015"/>
    </source>
</evidence>
<evidence type="ECO:0000256" key="2">
    <source>
        <dbReference type="ARBA" id="ARBA00004123"/>
    </source>
</evidence>
<reference evidence="19" key="1">
    <citation type="submission" date="2023-04" db="EMBL/GenBank/DDBJ databases">
        <title>Ambrosiozyma monospora NBRC 1965.</title>
        <authorList>
            <person name="Ichikawa N."/>
            <person name="Sato H."/>
            <person name="Tonouchi N."/>
        </authorList>
    </citation>
    <scope>NUCLEOTIDE SEQUENCE</scope>
    <source>
        <strain evidence="19">NBRC 1965</strain>
    </source>
</reference>
<dbReference type="InterPro" id="IPR001394">
    <property type="entry name" value="Peptidase_C19_UCH"/>
</dbReference>
<dbReference type="PROSITE" id="PS50235">
    <property type="entry name" value="USP_3"/>
    <property type="match status" value="1"/>
</dbReference>
<evidence type="ECO:0000256" key="8">
    <source>
        <dbReference type="ARBA" id="ARBA00022807"/>
    </source>
</evidence>
<dbReference type="SUPFAM" id="SSF57850">
    <property type="entry name" value="RING/U-box"/>
    <property type="match status" value="1"/>
</dbReference>
<dbReference type="PANTHER" id="PTHR21646">
    <property type="entry name" value="UBIQUITIN CARBOXYL-TERMINAL HYDROLASE"/>
    <property type="match status" value="1"/>
</dbReference>
<evidence type="ECO:0000256" key="9">
    <source>
        <dbReference type="ARBA" id="ARBA00022833"/>
    </source>
</evidence>